<name>A0A1R2D1P6_9CILI</name>
<dbReference type="EMBL" id="MPUH01000016">
    <property type="protein sequence ID" value="OMJ95172.1"/>
    <property type="molecule type" value="Genomic_DNA"/>
</dbReference>
<evidence type="ECO:0000256" key="1">
    <source>
        <dbReference type="ARBA" id="ARBA00022737"/>
    </source>
</evidence>
<evidence type="ECO:0000256" key="3">
    <source>
        <dbReference type="PROSITE-ProRule" id="PRU00339"/>
    </source>
</evidence>
<dbReference type="Gene3D" id="3.40.50.300">
    <property type="entry name" value="P-loop containing nucleotide triphosphate hydrolases"/>
    <property type="match status" value="1"/>
</dbReference>
<sequence>MVNNGRELYTWEVPFKYLIKIIQVNNTLHSQITSLQSNKTSSNPLSFSPKPPSSFLLSSISSRFFHINPETLILTYTKGLQGGGVCCSSKKSIDALSNVQSKTSVSKDPEIKSPLFTDPEKFTPLSSSEKASLNTRYEMLHKENAQNSAVFDKEFTEAMLIAMKISEQVANASVSLYDLKILKRIVKVSKPFTIAWELGKNFATENFLNSSMCIGQRLKLIRVIRKFIVQDFVENRDRVTKTEEMSILFKILNEASLVLENQNRLLEFVTILEINAVKIFVERPRSLVDWWERVAYECKEVLEISINPQQASVPQNMRKICDYFKNSWKKLKGGFAEFFLYMALYEKQSGQKYEKSELLEDIIKTQLIYFSGNSYEEQGVFLSYAEKWIYSGKIRESFVNEFLNSFINMCNDNNWKLRIHSCYLLRILRGFKNQSIKEKAFGITEMRLKVENDEKVLGILKLPTVYPVSKKADVKVNMADLLDFSKIVSREEEVAQINSFFRQKPETGQQKNIFALCGAVGIGKTAVALKYARENALNYSFIIQINCENENTILASYAEYSHTQKILEKDDKNAFAKFKNHLLGLTKSGLIILDNASSYDSVSEYLVDNKHIDFLATSKNTSWQNKIIINELSLNSSITALQIRLNSFEESKDHKFICEKIGGSPLLIKRLAGDILNSKTTSHKYQTENPQKLEKSKTLDLVSRSLISNLPKESLELLKIVAYCSPRHIPARMIKTIFLKSNSKSQWLKGKSYLINYYIITWGGQTWSIDQTTWDMLKAYSSEDYRNMLINYMYEFFIVSPHRVDLFANVLQLLPHVEKILDCPAANSKEAELQAYIARAYALVVRDTKISLVYIEKVAGSLGPVSKTNERAYFKVGEVFREIGKYDRSDEFLRKSLTILEEISDEKLLADAYVALGLLYKLQILYEKSKEWFFKALEIQERTLSPMHPDLAFTYNYLGMIFKDLGKYDQSEDFLLKALKIQEYIYQPNDPALAYIYNYLGSMYRSRGKLEQSEYYLLKCLKIQEHILDAYHPALAVTYNVLGKLYTDLKKWDKGEEFYLKCLNVRESSLESRHAHLVVTYQNIAIFYQKMGDTEKYEFYKSKAC</sequence>
<feature type="repeat" description="TPR" evidence="3">
    <location>
        <begin position="1036"/>
        <end position="1069"/>
    </location>
</feature>
<dbReference type="Proteomes" id="UP000187209">
    <property type="component" value="Unassembled WGS sequence"/>
</dbReference>
<protein>
    <submittedName>
        <fullName evidence="4">Uncharacterized protein</fullName>
    </submittedName>
</protein>
<dbReference type="AlphaFoldDB" id="A0A1R2D1P6"/>
<accession>A0A1R2D1P6</accession>
<dbReference type="InterPro" id="IPR019734">
    <property type="entry name" value="TPR_rpt"/>
</dbReference>
<keyword evidence="5" id="KW-1185">Reference proteome</keyword>
<dbReference type="PROSITE" id="PS50005">
    <property type="entry name" value="TPR"/>
    <property type="match status" value="4"/>
</dbReference>
<dbReference type="InterPro" id="IPR027417">
    <property type="entry name" value="P-loop_NTPase"/>
</dbReference>
<reference evidence="4 5" key="1">
    <citation type="submission" date="2016-11" db="EMBL/GenBank/DDBJ databases">
        <title>The macronuclear genome of Stentor coeruleus: a giant cell with tiny introns.</title>
        <authorList>
            <person name="Slabodnick M."/>
            <person name="Ruby J.G."/>
            <person name="Reiff S.B."/>
            <person name="Swart E.C."/>
            <person name="Gosai S."/>
            <person name="Prabakaran S."/>
            <person name="Witkowska E."/>
            <person name="Larue G.E."/>
            <person name="Fisher S."/>
            <person name="Freeman R.M."/>
            <person name="Gunawardena J."/>
            <person name="Chu W."/>
            <person name="Stover N.A."/>
            <person name="Gregory B.D."/>
            <person name="Nowacki M."/>
            <person name="Derisi J."/>
            <person name="Roy S.W."/>
            <person name="Marshall W.F."/>
            <person name="Sood P."/>
        </authorList>
    </citation>
    <scope>NUCLEOTIDE SEQUENCE [LARGE SCALE GENOMIC DNA]</scope>
    <source>
        <strain evidence="4">WM001</strain>
    </source>
</reference>
<evidence type="ECO:0000313" key="4">
    <source>
        <dbReference type="EMBL" id="OMJ95172.1"/>
    </source>
</evidence>
<feature type="repeat" description="TPR" evidence="3">
    <location>
        <begin position="910"/>
        <end position="943"/>
    </location>
</feature>
<keyword evidence="2 3" id="KW-0802">TPR repeat</keyword>
<evidence type="ECO:0000313" key="5">
    <source>
        <dbReference type="Proteomes" id="UP000187209"/>
    </source>
</evidence>
<dbReference type="SUPFAM" id="SSF48371">
    <property type="entry name" value="ARM repeat"/>
    <property type="match status" value="1"/>
</dbReference>
<feature type="repeat" description="TPR" evidence="3">
    <location>
        <begin position="952"/>
        <end position="985"/>
    </location>
</feature>
<dbReference type="Gene3D" id="1.25.40.10">
    <property type="entry name" value="Tetratricopeptide repeat domain"/>
    <property type="match status" value="2"/>
</dbReference>
<dbReference type="Pfam" id="PF13424">
    <property type="entry name" value="TPR_12"/>
    <property type="match status" value="2"/>
</dbReference>
<evidence type="ECO:0000256" key="2">
    <source>
        <dbReference type="ARBA" id="ARBA00022803"/>
    </source>
</evidence>
<organism evidence="4 5">
    <name type="scientific">Stentor coeruleus</name>
    <dbReference type="NCBI Taxonomy" id="5963"/>
    <lineage>
        <taxon>Eukaryota</taxon>
        <taxon>Sar</taxon>
        <taxon>Alveolata</taxon>
        <taxon>Ciliophora</taxon>
        <taxon>Postciliodesmatophora</taxon>
        <taxon>Heterotrichea</taxon>
        <taxon>Heterotrichida</taxon>
        <taxon>Stentoridae</taxon>
        <taxon>Stentor</taxon>
    </lineage>
</organism>
<dbReference type="SMART" id="SM00028">
    <property type="entry name" value="TPR"/>
    <property type="match status" value="5"/>
</dbReference>
<comment type="caution">
    <text evidence="4">The sequence shown here is derived from an EMBL/GenBank/DDBJ whole genome shotgun (WGS) entry which is preliminary data.</text>
</comment>
<dbReference type="InterPro" id="IPR011990">
    <property type="entry name" value="TPR-like_helical_dom_sf"/>
</dbReference>
<dbReference type="SUPFAM" id="SSF48452">
    <property type="entry name" value="TPR-like"/>
    <property type="match status" value="2"/>
</dbReference>
<dbReference type="SUPFAM" id="SSF52540">
    <property type="entry name" value="P-loop containing nucleoside triphosphate hydrolases"/>
    <property type="match status" value="1"/>
</dbReference>
<keyword evidence="1" id="KW-0677">Repeat</keyword>
<proteinExistence type="predicted"/>
<dbReference type="OrthoDB" id="311289at2759"/>
<dbReference type="PANTHER" id="PTHR45641">
    <property type="entry name" value="TETRATRICOPEPTIDE REPEAT PROTEIN (AFU_ORTHOLOGUE AFUA_6G03870)"/>
    <property type="match status" value="1"/>
</dbReference>
<dbReference type="PANTHER" id="PTHR45641:SF19">
    <property type="entry name" value="NEPHROCYSTIN-3"/>
    <property type="match status" value="1"/>
</dbReference>
<dbReference type="Pfam" id="PF13181">
    <property type="entry name" value="TPR_8"/>
    <property type="match status" value="1"/>
</dbReference>
<feature type="repeat" description="TPR" evidence="3">
    <location>
        <begin position="870"/>
        <end position="903"/>
    </location>
</feature>
<gene>
    <name evidence="4" type="ORF">SteCoe_1548</name>
</gene>
<dbReference type="InterPro" id="IPR016024">
    <property type="entry name" value="ARM-type_fold"/>
</dbReference>